<reference evidence="7 9" key="1">
    <citation type="journal article" date="2016" name="Genome Biol. Evol.">
        <title>Divergent and convergent evolution of fungal pathogenicity.</title>
        <authorList>
            <person name="Shang Y."/>
            <person name="Xiao G."/>
            <person name="Zheng P."/>
            <person name="Cen K."/>
            <person name="Zhan S."/>
            <person name="Wang C."/>
        </authorList>
    </citation>
    <scope>NUCLEOTIDE SEQUENCE [LARGE SCALE GENOMIC DNA]</scope>
    <source>
        <strain evidence="7 9">RCEF 4871</strain>
    </source>
</reference>
<dbReference type="OMA" id="GDHVMAW"/>
<dbReference type="STRING" id="1081105.A0A162M2G9"/>
<gene>
    <name evidence="8" type="ORF">ED733_006966</name>
    <name evidence="7" type="ORF">NOR_01433</name>
</gene>
<keyword evidence="9" id="KW-1185">Reference proteome</keyword>
<name>A0A162M2G9_METRR</name>
<comment type="similarity">
    <text evidence="2">Belongs to the metallo-beta-lactamase superfamily. Glyoxalase II family.</text>
</comment>
<evidence type="ECO:0000313" key="9">
    <source>
        <dbReference type="Proteomes" id="UP000243498"/>
    </source>
</evidence>
<dbReference type="Gene3D" id="1.10.10.10">
    <property type="entry name" value="Winged helix-like DNA-binding domain superfamily/Winged helix DNA-binding domain"/>
    <property type="match status" value="1"/>
</dbReference>
<dbReference type="InterPro" id="IPR050662">
    <property type="entry name" value="Sec-metab_biosynth-thioest"/>
</dbReference>
<organism evidence="7 9">
    <name type="scientific">Metarhizium rileyi (strain RCEF 4871)</name>
    <name type="common">Nomuraea rileyi</name>
    <dbReference type="NCBI Taxonomy" id="1649241"/>
    <lineage>
        <taxon>Eukaryota</taxon>
        <taxon>Fungi</taxon>
        <taxon>Dikarya</taxon>
        <taxon>Ascomycota</taxon>
        <taxon>Pezizomycotina</taxon>
        <taxon>Sordariomycetes</taxon>
        <taxon>Hypocreomycetidae</taxon>
        <taxon>Hypocreales</taxon>
        <taxon>Clavicipitaceae</taxon>
        <taxon>Metarhizium</taxon>
    </lineage>
</organism>
<dbReference type="SMART" id="SM00849">
    <property type="entry name" value="Lactamase_B"/>
    <property type="match status" value="1"/>
</dbReference>
<keyword evidence="4" id="KW-0378">Hydrolase</keyword>
<evidence type="ECO:0000256" key="4">
    <source>
        <dbReference type="ARBA" id="ARBA00022801"/>
    </source>
</evidence>
<dbReference type="SUPFAM" id="SSF56281">
    <property type="entry name" value="Metallo-hydrolase/oxidoreductase"/>
    <property type="match status" value="1"/>
</dbReference>
<dbReference type="EMBL" id="SBHS01000002">
    <property type="protein sequence ID" value="TWU78072.1"/>
    <property type="molecule type" value="Genomic_DNA"/>
</dbReference>
<dbReference type="CDD" id="cd07722">
    <property type="entry name" value="LACTB2-like_MBL-fold"/>
    <property type="match status" value="1"/>
</dbReference>
<dbReference type="InterPro" id="IPR036866">
    <property type="entry name" value="RibonucZ/Hydroxyglut_hydro"/>
</dbReference>
<reference evidence="8" key="3">
    <citation type="journal article" date="2019" name="Microbiol. Resour. Announc.">
        <title>Genome Sequence of Metarhizium rileyi, a Microbial Control Agent for Lepidoptera.</title>
        <authorList>
            <person name="Binneck E."/>
            <person name="Lastra C.C.L."/>
            <person name="Sosa-Gomez D.R."/>
        </authorList>
    </citation>
    <scope>NUCLEOTIDE SEQUENCE</scope>
    <source>
        <strain evidence="8">Cep018-CH2</strain>
    </source>
</reference>
<proteinExistence type="inferred from homology"/>
<dbReference type="InterPro" id="IPR041516">
    <property type="entry name" value="LACTB2_WH"/>
</dbReference>
<evidence type="ECO:0000256" key="1">
    <source>
        <dbReference type="ARBA" id="ARBA00001947"/>
    </source>
</evidence>
<dbReference type="GO" id="GO:0046872">
    <property type="term" value="F:metal ion binding"/>
    <property type="evidence" value="ECO:0007669"/>
    <property type="project" value="UniProtKB-KW"/>
</dbReference>
<accession>A0A5C6GJW9</accession>
<dbReference type="Pfam" id="PF17778">
    <property type="entry name" value="WHD_BLACT"/>
    <property type="match status" value="1"/>
</dbReference>
<dbReference type="PANTHER" id="PTHR23131:SF0">
    <property type="entry name" value="ENDORIBONUCLEASE LACTB2"/>
    <property type="match status" value="1"/>
</dbReference>
<dbReference type="Proteomes" id="UP000243498">
    <property type="component" value="Unassembled WGS sequence"/>
</dbReference>
<feature type="domain" description="Metallo-beta-lactamase" evidence="6">
    <location>
        <begin position="33"/>
        <end position="187"/>
    </location>
</feature>
<dbReference type="InterPro" id="IPR036388">
    <property type="entry name" value="WH-like_DNA-bd_sf"/>
</dbReference>
<sequence length="285" mass="31560">MASQLSTLPAIQRLSPLCIRILGGNPGNFTLQGTNTYLLGRGPRRILIDTGEGRPEWIASLKLTLAEEKATIETILISHWHHDHTGGITDIMSEAPKAAIYKRFPELGQREILDGQKFRVGGVSLTAFHTPGHTNDHTVFVMAEEDAMFTADNVLGEGTAVFENMSDYLRSLHSMRGLFSGRAYPGHGPVVEDGPGRITEYIEHRQQRVDQVLQTMSASNGPHVGNRTIWSAMDLVKIIYSDVPDTLHTAACNGILQILEKLTDDGMVTRYGQDQWQVNREKSTL</sequence>
<dbReference type="AlphaFoldDB" id="A0A162M2G9"/>
<evidence type="ECO:0000313" key="7">
    <source>
        <dbReference type="EMBL" id="OAA49510.1"/>
    </source>
</evidence>
<evidence type="ECO:0000256" key="3">
    <source>
        <dbReference type="ARBA" id="ARBA00022723"/>
    </source>
</evidence>
<reference evidence="10" key="2">
    <citation type="submission" date="2018-12" db="EMBL/GenBank/DDBJ databases">
        <title>The complete genome of Metarhizium rileyi, a key fungal pathogen of Lepidoptera.</title>
        <authorList>
            <person name="Binneck E."/>
            <person name="Lastra C.C.L."/>
            <person name="Sosa-Gomez D.R."/>
        </authorList>
    </citation>
    <scope>NUCLEOTIDE SEQUENCE [LARGE SCALE GENOMIC DNA]</scope>
    <source>
        <strain evidence="10">Cep018-CH2</strain>
    </source>
</reference>
<evidence type="ECO:0000259" key="6">
    <source>
        <dbReference type="SMART" id="SM00849"/>
    </source>
</evidence>
<dbReference type="Pfam" id="PF00753">
    <property type="entry name" value="Lactamase_B"/>
    <property type="match status" value="1"/>
</dbReference>
<dbReference type="InterPro" id="IPR047921">
    <property type="entry name" value="LACTB2-like_MBL-fold"/>
</dbReference>
<accession>A0A162M2G9</accession>
<evidence type="ECO:0000313" key="10">
    <source>
        <dbReference type="Proteomes" id="UP000317257"/>
    </source>
</evidence>
<comment type="cofactor">
    <cofactor evidence="1">
        <name>Zn(2+)</name>
        <dbReference type="ChEBI" id="CHEBI:29105"/>
    </cofactor>
</comment>
<evidence type="ECO:0000256" key="5">
    <source>
        <dbReference type="ARBA" id="ARBA00022833"/>
    </source>
</evidence>
<protein>
    <submittedName>
        <fullName evidence="7">Beta-lactamase-like protein</fullName>
    </submittedName>
</protein>
<evidence type="ECO:0000313" key="8">
    <source>
        <dbReference type="EMBL" id="TWU78072.1"/>
    </source>
</evidence>
<keyword evidence="3" id="KW-0479">Metal-binding</keyword>
<dbReference type="Proteomes" id="UP000317257">
    <property type="component" value="Unassembled WGS sequence"/>
</dbReference>
<dbReference type="GO" id="GO:0016787">
    <property type="term" value="F:hydrolase activity"/>
    <property type="evidence" value="ECO:0007669"/>
    <property type="project" value="UniProtKB-KW"/>
</dbReference>
<comment type="caution">
    <text evidence="7">The sequence shown here is derived from an EMBL/GenBank/DDBJ whole genome shotgun (WGS) entry which is preliminary data.</text>
</comment>
<dbReference type="GO" id="GO:0044550">
    <property type="term" value="P:secondary metabolite biosynthetic process"/>
    <property type="evidence" value="ECO:0007669"/>
    <property type="project" value="TreeGrafter"/>
</dbReference>
<dbReference type="EMBL" id="AZHC01000003">
    <property type="protein sequence ID" value="OAA49510.1"/>
    <property type="molecule type" value="Genomic_DNA"/>
</dbReference>
<evidence type="ECO:0000256" key="2">
    <source>
        <dbReference type="ARBA" id="ARBA00006759"/>
    </source>
</evidence>
<dbReference type="FunFam" id="3.60.15.10:FF:000041">
    <property type="entry name" value="Metallo-beta-lactamase domain protein"/>
    <property type="match status" value="1"/>
</dbReference>
<dbReference type="Gene3D" id="3.60.15.10">
    <property type="entry name" value="Ribonuclease Z/Hydroxyacylglutathione hydrolase-like"/>
    <property type="match status" value="1"/>
</dbReference>
<dbReference type="InterPro" id="IPR001279">
    <property type="entry name" value="Metallo-B-lactamas"/>
</dbReference>
<dbReference type="OrthoDB" id="17458at2759"/>
<keyword evidence="5" id="KW-0862">Zinc</keyword>
<dbReference type="PANTHER" id="PTHR23131">
    <property type="entry name" value="ENDORIBONUCLEASE LACTB2"/>
    <property type="match status" value="1"/>
</dbReference>